<proteinExistence type="predicted"/>
<sequence>MCRSSLTLASFLAMGVVAFGGLRDDARAADAGAARPLPVASRVPVGREDVVALGSGAGVDRQATLATRRSGGFVLVYARFQDGDLDSAQLRQVVSETGDALSDPRPLSFGHGVEDAPAFIDVGGRTWLYFASRETDTGSIGLWRSRLDEGTFAPAHRLDAIEGLTRLVQWPRWVAAGSDALLTFRGLTSVPTWLRLEDGLKPGPAMVPAAVGVAYPRVVPLGNRGCFFSYQRPPEGGYMATYYRVSADCARWSDAAPLAPPPPPNKPDVHDAYALPRPDGGVDVYYVYPSFKGPDARFAVGFDLYRRSVRPDGRLGPEQRLTDRTAFNPFAPSAHRLQDGTVLVSFSDILENGADGVSRAQLTVFRLKDDAAPVAP</sequence>
<organism evidence="2 3">
    <name type="scientific">Dokdonella koreensis DS-123</name>
    <dbReference type="NCBI Taxonomy" id="1300342"/>
    <lineage>
        <taxon>Bacteria</taxon>
        <taxon>Pseudomonadati</taxon>
        <taxon>Pseudomonadota</taxon>
        <taxon>Gammaproteobacteria</taxon>
        <taxon>Lysobacterales</taxon>
        <taxon>Rhodanobacteraceae</taxon>
        <taxon>Dokdonella</taxon>
    </lineage>
</organism>
<keyword evidence="1" id="KW-0732">Signal</keyword>
<protein>
    <submittedName>
        <fullName evidence="2">Uncharacterized protein</fullName>
    </submittedName>
</protein>
<accession>A0A167GRD4</accession>
<feature type="chain" id="PRO_5007887036" evidence="1">
    <location>
        <begin position="19"/>
        <end position="376"/>
    </location>
</feature>
<evidence type="ECO:0000313" key="2">
    <source>
        <dbReference type="EMBL" id="ANB17266.1"/>
    </source>
</evidence>
<name>A0A167GRD4_9GAMM</name>
<dbReference type="EMBL" id="CP015249">
    <property type="protein sequence ID" value="ANB17266.1"/>
    <property type="molecule type" value="Genomic_DNA"/>
</dbReference>
<reference evidence="2 3" key="1">
    <citation type="submission" date="2016-04" db="EMBL/GenBank/DDBJ databases">
        <title>Complete genome sequence of Dokdonella koreensis DS-123T.</title>
        <authorList>
            <person name="Kim J.F."/>
            <person name="Lee H."/>
            <person name="Kwak M.-J."/>
        </authorList>
    </citation>
    <scope>NUCLEOTIDE SEQUENCE [LARGE SCALE GENOMIC DNA]</scope>
    <source>
        <strain evidence="2 3">DS-123</strain>
    </source>
</reference>
<evidence type="ECO:0000313" key="3">
    <source>
        <dbReference type="Proteomes" id="UP000076830"/>
    </source>
</evidence>
<dbReference type="Proteomes" id="UP000076830">
    <property type="component" value="Chromosome"/>
</dbReference>
<dbReference type="KEGG" id="dko:I596_1236"/>
<feature type="signal peptide" evidence="1">
    <location>
        <begin position="1"/>
        <end position="18"/>
    </location>
</feature>
<dbReference type="STRING" id="1300342.I596_1236"/>
<keyword evidence="3" id="KW-1185">Reference proteome</keyword>
<dbReference type="AlphaFoldDB" id="A0A167GRD4"/>
<gene>
    <name evidence="2" type="ORF">I596_1236</name>
</gene>
<evidence type="ECO:0000256" key="1">
    <source>
        <dbReference type="SAM" id="SignalP"/>
    </source>
</evidence>